<feature type="chain" id="PRO_5011823576" description="Metalloendopeptidase" evidence="2">
    <location>
        <begin position="26"/>
        <end position="333"/>
    </location>
</feature>
<name>A0A1W0W8U0_HYPEX</name>
<dbReference type="PROSITE" id="PS50927">
    <property type="entry name" value="BULB_LECTIN"/>
    <property type="match status" value="1"/>
</dbReference>
<dbReference type="InterPro" id="IPR024079">
    <property type="entry name" value="MetalloPept_cat_dom_sf"/>
</dbReference>
<dbReference type="Gene3D" id="2.90.10.10">
    <property type="entry name" value="Bulb-type lectin domain"/>
    <property type="match status" value="1"/>
</dbReference>
<keyword evidence="2" id="KW-0862">Zinc</keyword>
<keyword evidence="2" id="KW-0482">Metalloprotease</keyword>
<evidence type="ECO:0000256" key="1">
    <source>
        <dbReference type="PROSITE-ProRule" id="PRU01211"/>
    </source>
</evidence>
<dbReference type="SUPFAM" id="SSF55486">
    <property type="entry name" value="Metalloproteases ('zincins'), catalytic domain"/>
    <property type="match status" value="1"/>
</dbReference>
<dbReference type="PANTHER" id="PTHR10127">
    <property type="entry name" value="DISCOIDIN, CUB, EGF, LAMININ , AND ZINC METALLOPROTEASE DOMAIN CONTAINING"/>
    <property type="match status" value="1"/>
</dbReference>
<feature type="signal peptide" evidence="2">
    <location>
        <begin position="1"/>
        <end position="25"/>
    </location>
</feature>
<evidence type="ECO:0000256" key="2">
    <source>
        <dbReference type="RuleBase" id="RU361183"/>
    </source>
</evidence>
<feature type="domain" description="Bulb-type lectin" evidence="3">
    <location>
        <begin position="88"/>
        <end position="206"/>
    </location>
</feature>
<dbReference type="PROSITE" id="PS51864">
    <property type="entry name" value="ASTACIN"/>
    <property type="match status" value="1"/>
</dbReference>
<dbReference type="SUPFAM" id="SSF51110">
    <property type="entry name" value="alpha-D-mannose-specific plant lectins"/>
    <property type="match status" value="1"/>
</dbReference>
<dbReference type="Gene3D" id="3.40.390.10">
    <property type="entry name" value="Collagenase (Catalytic Domain)"/>
    <property type="match status" value="1"/>
</dbReference>
<dbReference type="InterPro" id="IPR001480">
    <property type="entry name" value="Bulb-type_lectin_dom"/>
</dbReference>
<comment type="caution">
    <text evidence="1">Lacks conserved residue(s) required for the propagation of feature annotation.</text>
</comment>
<dbReference type="OrthoDB" id="291007at2759"/>
<comment type="cofactor">
    <cofactor evidence="2">
        <name>Zn(2+)</name>
        <dbReference type="ChEBI" id="CHEBI:29105"/>
    </cofactor>
    <text evidence="2">Binds 1 zinc ion per subunit.</text>
</comment>
<evidence type="ECO:0000259" key="4">
    <source>
        <dbReference type="PROSITE" id="PS51864"/>
    </source>
</evidence>
<dbReference type="PANTHER" id="PTHR10127:SF850">
    <property type="entry name" value="METALLOENDOPEPTIDASE"/>
    <property type="match status" value="1"/>
</dbReference>
<evidence type="ECO:0000313" key="5">
    <source>
        <dbReference type="EMBL" id="OQV11617.1"/>
    </source>
</evidence>
<keyword evidence="2" id="KW-0645">Protease</keyword>
<feature type="domain" description="Peptidase M12A" evidence="4">
    <location>
        <begin position="189"/>
        <end position="285"/>
    </location>
</feature>
<proteinExistence type="predicted"/>
<dbReference type="GO" id="GO:0046872">
    <property type="term" value="F:metal ion binding"/>
    <property type="evidence" value="ECO:0007669"/>
    <property type="project" value="UniProtKB-KW"/>
</dbReference>
<protein>
    <recommendedName>
        <fullName evidence="2">Metalloendopeptidase</fullName>
        <ecNumber evidence="2">3.4.24.-</ecNumber>
    </recommendedName>
</protein>
<evidence type="ECO:0000259" key="3">
    <source>
        <dbReference type="PROSITE" id="PS50927"/>
    </source>
</evidence>
<keyword evidence="2" id="KW-0378">Hydrolase</keyword>
<sequence>MSTILPLLLAIIWILCWNSPKLVESACCEDTENHCGAALPSVCNFTDIAPDSLYSCDLESDPGLVRKCSNGCRIRADVNDVCIDSSSASRILPETGLRKGQTLFSPDKKSKLSMKSNGDLELSSLGVDASVWNVIWSTATSAFANPPVSVNLLRNGDLVMLNADGESVWKLGTVGLNYAGASLWVRDGGFYHEQSRRDRDKYVDINYSNIKEDDKNQFAIFPESVTFDQVYDFESVMHYGGYDFAIDPNVWTIRPKERYNQVYIGQRVGLSQIDIRKIIIMYNCTEDPDPITEDLISTISPTQSKAIFMTTRASTAGTIRVFRTFYLRHRTFM</sequence>
<dbReference type="EMBL" id="MTYJ01000166">
    <property type="protein sequence ID" value="OQV11617.1"/>
    <property type="molecule type" value="Genomic_DNA"/>
</dbReference>
<dbReference type="AlphaFoldDB" id="A0A1W0W8U0"/>
<dbReference type="Proteomes" id="UP000192578">
    <property type="component" value="Unassembled WGS sequence"/>
</dbReference>
<comment type="caution">
    <text evidence="5">The sequence shown here is derived from an EMBL/GenBank/DDBJ whole genome shotgun (WGS) entry which is preliminary data.</text>
</comment>
<keyword evidence="6" id="KW-1185">Reference proteome</keyword>
<dbReference type="InterPro" id="IPR036426">
    <property type="entry name" value="Bulb-type_lectin_dom_sf"/>
</dbReference>
<keyword evidence="2" id="KW-0479">Metal-binding</keyword>
<accession>A0A1W0W8U0</accession>
<organism evidence="5 6">
    <name type="scientific">Hypsibius exemplaris</name>
    <name type="common">Freshwater tardigrade</name>
    <dbReference type="NCBI Taxonomy" id="2072580"/>
    <lineage>
        <taxon>Eukaryota</taxon>
        <taxon>Metazoa</taxon>
        <taxon>Ecdysozoa</taxon>
        <taxon>Tardigrada</taxon>
        <taxon>Eutardigrada</taxon>
        <taxon>Parachela</taxon>
        <taxon>Hypsibioidea</taxon>
        <taxon>Hypsibiidae</taxon>
        <taxon>Hypsibius</taxon>
    </lineage>
</organism>
<dbReference type="EC" id="3.4.24.-" evidence="2"/>
<keyword evidence="2" id="KW-0732">Signal</keyword>
<dbReference type="GO" id="GO:0006508">
    <property type="term" value="P:proteolysis"/>
    <property type="evidence" value="ECO:0007669"/>
    <property type="project" value="UniProtKB-KW"/>
</dbReference>
<dbReference type="Pfam" id="PF01400">
    <property type="entry name" value="Astacin"/>
    <property type="match status" value="1"/>
</dbReference>
<dbReference type="InterPro" id="IPR001506">
    <property type="entry name" value="Peptidase_M12A"/>
</dbReference>
<gene>
    <name evidence="5" type="ORF">BV898_14115</name>
</gene>
<dbReference type="GO" id="GO:0004222">
    <property type="term" value="F:metalloendopeptidase activity"/>
    <property type="evidence" value="ECO:0007669"/>
    <property type="project" value="UniProtKB-UniRule"/>
</dbReference>
<evidence type="ECO:0000313" key="6">
    <source>
        <dbReference type="Proteomes" id="UP000192578"/>
    </source>
</evidence>
<dbReference type="PRINTS" id="PR00480">
    <property type="entry name" value="ASTACIN"/>
</dbReference>
<reference evidence="6" key="1">
    <citation type="submission" date="2017-01" db="EMBL/GenBank/DDBJ databases">
        <title>Comparative genomics of anhydrobiosis in the tardigrade Hypsibius dujardini.</title>
        <authorList>
            <person name="Yoshida Y."/>
            <person name="Koutsovoulos G."/>
            <person name="Laetsch D."/>
            <person name="Stevens L."/>
            <person name="Kumar S."/>
            <person name="Horikawa D."/>
            <person name="Ishino K."/>
            <person name="Komine S."/>
            <person name="Tomita M."/>
            <person name="Blaxter M."/>
            <person name="Arakawa K."/>
        </authorList>
    </citation>
    <scope>NUCLEOTIDE SEQUENCE [LARGE SCALE GENOMIC DNA]</scope>
    <source>
        <strain evidence="6">Z151</strain>
    </source>
</reference>